<dbReference type="FunFam" id="3.30.230.70:FF:000017">
    <property type="entry name" value="Exosome complex component Rrp42"/>
    <property type="match status" value="1"/>
</dbReference>
<dbReference type="InterPro" id="IPR027408">
    <property type="entry name" value="PNPase/RNase_PH_dom_sf"/>
</dbReference>
<dbReference type="InterPro" id="IPR050590">
    <property type="entry name" value="Exosome_comp_Rrp42_subfam"/>
</dbReference>
<reference evidence="8 10" key="2">
    <citation type="submission" date="2020-04" db="EMBL/GenBank/DDBJ databases">
        <title>Draft genome of Methanobacterium subterraneum isolated from animal feces.</title>
        <authorList>
            <person name="Ouboter H.T."/>
            <person name="Berger S."/>
            <person name="Gungor E."/>
            <person name="Jetten M.S.M."/>
            <person name="Welte C.U."/>
        </authorList>
    </citation>
    <scope>NUCLEOTIDE SEQUENCE [LARGE SCALE GENOMIC DNA]</scope>
    <source>
        <strain evidence="8">HO_2020</strain>
    </source>
</reference>
<evidence type="ECO:0000256" key="2">
    <source>
        <dbReference type="ARBA" id="ARBA00022490"/>
    </source>
</evidence>
<dbReference type="NCBIfam" id="NF003282">
    <property type="entry name" value="PRK04282.1-1"/>
    <property type="match status" value="1"/>
</dbReference>
<dbReference type="InterPro" id="IPR020869">
    <property type="entry name" value="Rrp42_archaea"/>
</dbReference>
<accession>A0A2H4V9A9</accession>
<dbReference type="InterPro" id="IPR036345">
    <property type="entry name" value="ExoRNase_PH_dom2_sf"/>
</dbReference>
<dbReference type="Proteomes" id="UP000591058">
    <property type="component" value="Unassembled WGS sequence"/>
</dbReference>
<dbReference type="GO" id="GO:0016075">
    <property type="term" value="P:rRNA catabolic process"/>
    <property type="evidence" value="ECO:0007669"/>
    <property type="project" value="TreeGrafter"/>
</dbReference>
<name>A0A2H4V9A9_9EURY</name>
<dbReference type="HAMAP" id="MF_00622">
    <property type="entry name" value="Exosome_Rrp42"/>
    <property type="match status" value="1"/>
</dbReference>
<dbReference type="EMBL" id="JABBYL010000011">
    <property type="protein sequence ID" value="NMO08886.1"/>
    <property type="molecule type" value="Genomic_DNA"/>
</dbReference>
<dbReference type="GO" id="GO:0035925">
    <property type="term" value="F:mRNA 3'-UTR AU-rich region binding"/>
    <property type="evidence" value="ECO:0007669"/>
    <property type="project" value="TreeGrafter"/>
</dbReference>
<dbReference type="Gene3D" id="3.30.230.70">
    <property type="entry name" value="GHMP Kinase, N-terminal domain"/>
    <property type="match status" value="1"/>
</dbReference>
<dbReference type="CDD" id="cd11365">
    <property type="entry name" value="RNase_PH_archRRP42"/>
    <property type="match status" value="1"/>
</dbReference>
<dbReference type="PANTHER" id="PTHR11097:SF8">
    <property type="entry name" value="EXOSOME COMPLEX COMPONENT RRP42"/>
    <property type="match status" value="1"/>
</dbReference>
<comment type="similarity">
    <text evidence="4">Belongs to the RNase PH family. Rrp42 subfamily.</text>
</comment>
<dbReference type="GeneID" id="35124065"/>
<organism evidence="7 9">
    <name type="scientific">Methanobacterium subterraneum</name>
    <dbReference type="NCBI Taxonomy" id="59277"/>
    <lineage>
        <taxon>Archaea</taxon>
        <taxon>Methanobacteriati</taxon>
        <taxon>Methanobacteriota</taxon>
        <taxon>Methanomada group</taxon>
        <taxon>Methanobacteria</taxon>
        <taxon>Methanobacteriales</taxon>
        <taxon>Methanobacteriaceae</taxon>
        <taxon>Methanobacterium</taxon>
    </lineage>
</organism>
<proteinExistence type="inferred from homology"/>
<evidence type="ECO:0000313" key="8">
    <source>
        <dbReference type="EMBL" id="NMO08886.1"/>
    </source>
</evidence>
<dbReference type="InterPro" id="IPR001247">
    <property type="entry name" value="ExoRNase_PH_dom1"/>
</dbReference>
<dbReference type="Pfam" id="PF01138">
    <property type="entry name" value="RNase_PH"/>
    <property type="match status" value="1"/>
</dbReference>
<dbReference type="AlphaFoldDB" id="A0A2H4V9A9"/>
<keyword evidence="3 4" id="KW-0271">Exosome</keyword>
<dbReference type="RefSeq" id="WP_100904650.1">
    <property type="nucleotide sequence ID" value="NZ_CP017766.1"/>
</dbReference>
<evidence type="ECO:0000313" key="7">
    <source>
        <dbReference type="EMBL" id="AUB54675.1"/>
    </source>
</evidence>
<dbReference type="InterPro" id="IPR020568">
    <property type="entry name" value="Ribosomal_Su5_D2-typ_SF"/>
</dbReference>
<dbReference type="SUPFAM" id="SSF54211">
    <property type="entry name" value="Ribosomal protein S5 domain 2-like"/>
    <property type="match status" value="1"/>
</dbReference>
<gene>
    <name evidence="4" type="primary">rrp42</name>
    <name evidence="7" type="ORF">BK007_00630</name>
    <name evidence="8" type="ORF">HG719_03420</name>
</gene>
<comment type="subunit">
    <text evidence="4">Component of the archaeal exosome complex. Forms a hexameric ring-like arrangement composed of 3 Rrp41-Rrp42 heterodimers. The hexameric ring associates with a trimer of Rrp4 and/or Csl4 subunits.</text>
</comment>
<dbReference type="GO" id="GO:0000177">
    <property type="term" value="C:cytoplasmic exosome (RNase complex)"/>
    <property type="evidence" value="ECO:0007669"/>
    <property type="project" value="TreeGrafter"/>
</dbReference>
<dbReference type="PANTHER" id="PTHR11097">
    <property type="entry name" value="EXOSOME COMPLEX EXONUCLEASE RIBOSOMAL RNA PROCESSING PROTEIN"/>
    <property type="match status" value="1"/>
</dbReference>
<evidence type="ECO:0000259" key="6">
    <source>
        <dbReference type="Pfam" id="PF03725"/>
    </source>
</evidence>
<dbReference type="OrthoDB" id="30932at2157"/>
<dbReference type="Proteomes" id="UP000232806">
    <property type="component" value="Chromosome"/>
</dbReference>
<feature type="domain" description="Exoribonuclease phosphorolytic" evidence="6">
    <location>
        <begin position="191"/>
        <end position="253"/>
    </location>
</feature>
<dbReference type="EMBL" id="CP017766">
    <property type="protein sequence ID" value="AUB54675.1"/>
    <property type="molecule type" value="Genomic_DNA"/>
</dbReference>
<evidence type="ECO:0000256" key="3">
    <source>
        <dbReference type="ARBA" id="ARBA00022835"/>
    </source>
</evidence>
<reference evidence="7 9" key="1">
    <citation type="submission" date="2016-10" db="EMBL/GenBank/DDBJ databases">
        <title>Comparative genomics between deep and shallow subseafloor isolates.</title>
        <authorList>
            <person name="Ishii S."/>
            <person name="Miller J.R."/>
            <person name="Sutton G."/>
            <person name="Suzuki S."/>
            <person name="Methe B."/>
            <person name="Inagaki F."/>
            <person name="Imachi H."/>
        </authorList>
    </citation>
    <scope>NUCLEOTIDE SEQUENCE [LARGE SCALE GENOMIC DNA]</scope>
    <source>
        <strain evidence="7 9">MO-MB1</strain>
    </source>
</reference>
<evidence type="ECO:0000313" key="10">
    <source>
        <dbReference type="Proteomes" id="UP000591058"/>
    </source>
</evidence>
<dbReference type="SUPFAM" id="SSF55666">
    <property type="entry name" value="Ribonuclease PH domain 2-like"/>
    <property type="match status" value="1"/>
</dbReference>
<dbReference type="Pfam" id="PF03725">
    <property type="entry name" value="RNase_PH_C"/>
    <property type="match status" value="1"/>
</dbReference>
<protein>
    <recommendedName>
        <fullName evidence="4">Exosome complex component Rrp42</fullName>
    </recommendedName>
</protein>
<keyword evidence="2 4" id="KW-0963">Cytoplasm</keyword>
<evidence type="ECO:0000313" key="9">
    <source>
        <dbReference type="Proteomes" id="UP000232806"/>
    </source>
</evidence>
<evidence type="ECO:0000256" key="1">
    <source>
        <dbReference type="ARBA" id="ARBA00004496"/>
    </source>
</evidence>
<evidence type="ECO:0000259" key="5">
    <source>
        <dbReference type="Pfam" id="PF01138"/>
    </source>
</evidence>
<feature type="domain" description="Exoribonuclease phosphorolytic" evidence="5">
    <location>
        <begin position="31"/>
        <end position="166"/>
    </location>
</feature>
<dbReference type="InterPro" id="IPR015847">
    <property type="entry name" value="ExoRNase_PH_dom2"/>
</dbReference>
<comment type="function">
    <text evidence="4">Non-catalytic component of the exosome, which is a complex involved in RNA degradation. Contributes to the structuring of the Rrp41 active site.</text>
</comment>
<evidence type="ECO:0000256" key="4">
    <source>
        <dbReference type="HAMAP-Rule" id="MF_00622"/>
    </source>
</evidence>
<sequence>MVQSIVPQIIKESVANLIKNGDRADGRALDEYREISLETGVIKKAEGSARVKIGNTQIVVGAKPQIGEPFPDTPNVGVLITNSELLPMAAPNFEAGPPNETSVELSRVTDRCIREGKVVDLEKLVIIPGKKVWMIFLDLHIVDYDGNLMDAAVLGSLAALMNTKIPSTTIEGDEVVIDYETMVPIPIKEQPLMCTLAKIGGELVADPSLEEDDVLDARISIGVRTDGSICAMQKGGSVPLTREEVLKAVGMAQTKTKELRVNISKL</sequence>
<comment type="subcellular location">
    <subcellularLocation>
        <location evidence="1 4">Cytoplasm</location>
    </subcellularLocation>
</comment>